<dbReference type="FunFam" id="3.30.70.330:FF:000040">
    <property type="entry name" value="Heterogeneous nuclear ribonucleoprotein A2/B1"/>
    <property type="match status" value="1"/>
</dbReference>
<dbReference type="PANTHER" id="PTHR48032">
    <property type="entry name" value="RNA-BINDING PROTEIN MUSASHI HOMOLOG RBP6"/>
    <property type="match status" value="1"/>
</dbReference>
<dbReference type="PANTHER" id="PTHR48032:SF12">
    <property type="entry name" value="RRM DOMAIN-CONTAINING PROTEIN"/>
    <property type="match status" value="1"/>
</dbReference>
<dbReference type="PROSITE" id="PS50102">
    <property type="entry name" value="RRM"/>
    <property type="match status" value="2"/>
</dbReference>
<dbReference type="GO" id="GO:0006417">
    <property type="term" value="P:regulation of translation"/>
    <property type="evidence" value="ECO:0007669"/>
    <property type="project" value="TreeGrafter"/>
</dbReference>
<feature type="domain" description="RRM" evidence="5">
    <location>
        <begin position="113"/>
        <end position="190"/>
    </location>
</feature>
<dbReference type="InterPro" id="IPR012677">
    <property type="entry name" value="Nucleotide-bd_a/b_plait_sf"/>
</dbReference>
<dbReference type="Pfam" id="PF00076">
    <property type="entry name" value="RRM_1"/>
    <property type="match status" value="2"/>
</dbReference>
<dbReference type="STRING" id="542762.A0A4S4ERI4"/>
<keyword evidence="1" id="KW-0677">Repeat</keyword>
<dbReference type="InterPro" id="IPR035979">
    <property type="entry name" value="RBD_domain_sf"/>
</dbReference>
<dbReference type="CDD" id="cd12330">
    <property type="entry name" value="RRM2_Hrp1p"/>
    <property type="match status" value="1"/>
</dbReference>
<dbReference type="Gene3D" id="3.30.70.330">
    <property type="match status" value="2"/>
</dbReference>
<protein>
    <recommendedName>
        <fullName evidence="5">RRM domain-containing protein</fullName>
    </recommendedName>
</protein>
<feature type="region of interest" description="Disordered" evidence="4">
    <location>
        <begin position="188"/>
        <end position="213"/>
    </location>
</feature>
<dbReference type="GO" id="GO:0003729">
    <property type="term" value="F:mRNA binding"/>
    <property type="evidence" value="ECO:0007669"/>
    <property type="project" value="TreeGrafter"/>
</dbReference>
<feature type="compositionally biased region" description="Polar residues" evidence="4">
    <location>
        <begin position="87"/>
        <end position="96"/>
    </location>
</feature>
<evidence type="ECO:0000259" key="5">
    <source>
        <dbReference type="PROSITE" id="PS50102"/>
    </source>
</evidence>
<dbReference type="SUPFAM" id="SSF54928">
    <property type="entry name" value="RNA-binding domain, RBD"/>
    <property type="match status" value="2"/>
</dbReference>
<name>A0A4S4ERI4_CAMSN</name>
<dbReference type="SMR" id="A0A4S4ERI4"/>
<feature type="compositionally biased region" description="Low complexity" evidence="4">
    <location>
        <begin position="97"/>
        <end position="107"/>
    </location>
</feature>
<evidence type="ECO:0000256" key="1">
    <source>
        <dbReference type="ARBA" id="ARBA00022737"/>
    </source>
</evidence>
<gene>
    <name evidence="6" type="ORF">TEA_029304</name>
</gene>
<evidence type="ECO:0000256" key="2">
    <source>
        <dbReference type="ARBA" id="ARBA00022884"/>
    </source>
</evidence>
<feature type="compositionally biased region" description="Low complexity" evidence="4">
    <location>
        <begin position="193"/>
        <end position="203"/>
    </location>
</feature>
<comment type="caution">
    <text evidence="6">The sequence shown here is derived from an EMBL/GenBank/DDBJ whole genome shotgun (WGS) entry which is preliminary data.</text>
</comment>
<dbReference type="SMART" id="SM00360">
    <property type="entry name" value="RRM"/>
    <property type="match status" value="2"/>
</dbReference>
<reference evidence="6 7" key="1">
    <citation type="journal article" date="2018" name="Proc. Natl. Acad. Sci. U.S.A.">
        <title>Draft genome sequence of Camellia sinensis var. sinensis provides insights into the evolution of the tea genome and tea quality.</title>
        <authorList>
            <person name="Wei C."/>
            <person name="Yang H."/>
            <person name="Wang S."/>
            <person name="Zhao J."/>
            <person name="Liu C."/>
            <person name="Gao L."/>
            <person name="Xia E."/>
            <person name="Lu Y."/>
            <person name="Tai Y."/>
            <person name="She G."/>
            <person name="Sun J."/>
            <person name="Cao H."/>
            <person name="Tong W."/>
            <person name="Gao Q."/>
            <person name="Li Y."/>
            <person name="Deng W."/>
            <person name="Jiang X."/>
            <person name="Wang W."/>
            <person name="Chen Q."/>
            <person name="Zhang S."/>
            <person name="Li H."/>
            <person name="Wu J."/>
            <person name="Wang P."/>
            <person name="Li P."/>
            <person name="Shi C."/>
            <person name="Zheng F."/>
            <person name="Jian J."/>
            <person name="Huang B."/>
            <person name="Shan D."/>
            <person name="Shi M."/>
            <person name="Fang C."/>
            <person name="Yue Y."/>
            <person name="Li F."/>
            <person name="Li D."/>
            <person name="Wei S."/>
            <person name="Han B."/>
            <person name="Jiang C."/>
            <person name="Yin Y."/>
            <person name="Xia T."/>
            <person name="Zhang Z."/>
            <person name="Bennetzen J.L."/>
            <person name="Zhao S."/>
            <person name="Wan X."/>
        </authorList>
    </citation>
    <scope>NUCLEOTIDE SEQUENCE [LARGE SCALE GENOMIC DNA]</scope>
    <source>
        <strain evidence="7">cv. Shuchazao</strain>
        <tissue evidence="6">Leaf</tissue>
    </source>
</reference>
<organism evidence="6 7">
    <name type="scientific">Camellia sinensis var. sinensis</name>
    <name type="common">China tea</name>
    <dbReference type="NCBI Taxonomy" id="542762"/>
    <lineage>
        <taxon>Eukaryota</taxon>
        <taxon>Viridiplantae</taxon>
        <taxon>Streptophyta</taxon>
        <taxon>Embryophyta</taxon>
        <taxon>Tracheophyta</taxon>
        <taxon>Spermatophyta</taxon>
        <taxon>Magnoliopsida</taxon>
        <taxon>eudicotyledons</taxon>
        <taxon>Gunneridae</taxon>
        <taxon>Pentapetalae</taxon>
        <taxon>asterids</taxon>
        <taxon>Ericales</taxon>
        <taxon>Theaceae</taxon>
        <taxon>Camellia</taxon>
    </lineage>
</organism>
<proteinExistence type="predicted"/>
<dbReference type="InterPro" id="IPR000504">
    <property type="entry name" value="RRM_dom"/>
</dbReference>
<dbReference type="EMBL" id="SDRB02002749">
    <property type="protein sequence ID" value="THG18955.1"/>
    <property type="molecule type" value="Genomic_DNA"/>
</dbReference>
<feature type="domain" description="RRM" evidence="5">
    <location>
        <begin position="6"/>
        <end position="82"/>
    </location>
</feature>
<accession>A0A4S4ERI4</accession>
<evidence type="ECO:0000256" key="3">
    <source>
        <dbReference type="PROSITE-ProRule" id="PRU00176"/>
    </source>
</evidence>
<dbReference type="AlphaFoldDB" id="A0A4S4ERI4"/>
<keyword evidence="7" id="KW-1185">Reference proteome</keyword>
<evidence type="ECO:0000313" key="6">
    <source>
        <dbReference type="EMBL" id="THG18955.1"/>
    </source>
</evidence>
<evidence type="ECO:0000256" key="4">
    <source>
        <dbReference type="SAM" id="MobiDB-lite"/>
    </source>
</evidence>
<keyword evidence="2 3" id="KW-0694">RNA-binding</keyword>
<dbReference type="Proteomes" id="UP000306102">
    <property type="component" value="Unassembled WGS sequence"/>
</dbReference>
<evidence type="ECO:0000313" key="7">
    <source>
        <dbReference type="Proteomes" id="UP000306102"/>
    </source>
</evidence>
<sequence>MDSDQNKLFVGGISRETTEDTLTDHFGRYGAIIGSVIARDRNTGSARGFGFVSFSDSSAVDKALQDSHTILERTVEVKKAIPRSEQHQNQQQNKGLSRNGRSNSRSSDQFRTKKIFVGGLAASLTEEEFKNYFEKFGRITDVVVMHDNVTSRPRGFGFITFDSEDAAEDVMKKSFHELSGKLVEVKRAVPKEGNNNSNNNGYNPRVGSGRDTFNNYQRGNYPSYFPRYSIVPGYGPLSGYGAVTGYSYGASHFGAGYPPVGFSGIGYGLTPPAPRSPWNSPPVLGVRGGPLPYGNVATVYPAYLNGGVGAMGMASNGYSGVAGMGVNGKLSQLGSSDAQVAADVTPAQINGANVNVNSTGMGGSYGATSSKQNKNGTTDG</sequence>
<feature type="region of interest" description="Disordered" evidence="4">
    <location>
        <begin position="79"/>
        <end position="108"/>
    </location>
</feature>